<feature type="signal peptide" evidence="1">
    <location>
        <begin position="1"/>
        <end position="24"/>
    </location>
</feature>
<proteinExistence type="predicted"/>
<comment type="caution">
    <text evidence="2">The sequence shown here is derived from an EMBL/GenBank/DDBJ whole genome shotgun (WGS) entry which is preliminary data.</text>
</comment>
<dbReference type="Proteomes" id="UP001605918">
    <property type="component" value="Unassembled WGS sequence"/>
</dbReference>
<dbReference type="EMBL" id="JBIEIL010000005">
    <property type="protein sequence ID" value="MFG6205147.1"/>
    <property type="molecule type" value="Genomic_DNA"/>
</dbReference>
<evidence type="ECO:0000313" key="3">
    <source>
        <dbReference type="Proteomes" id="UP001605918"/>
    </source>
</evidence>
<protein>
    <submittedName>
        <fullName evidence="2">Uncharacterized protein</fullName>
    </submittedName>
</protein>
<accession>A0ABW7DAR2</accession>
<name>A0ABW7DAR2_9PSED</name>
<keyword evidence="1" id="KW-0732">Signal</keyword>
<evidence type="ECO:0000256" key="1">
    <source>
        <dbReference type="SAM" id="SignalP"/>
    </source>
</evidence>
<reference evidence="2 3" key="1">
    <citation type="submission" date="2024-10" db="EMBL/GenBank/DDBJ databases">
        <title>Whole genome of Pseudomonas sp Strain RB5.</title>
        <authorList>
            <person name="Selami N."/>
        </authorList>
    </citation>
    <scope>NUCLEOTIDE SEQUENCE [LARGE SCALE GENOMIC DNA]</scope>
    <source>
        <strain evidence="2 3">RB5</strain>
    </source>
</reference>
<sequence>MTLKSARIGCAALCVALMAGQAFAECTPSAVSGDLDFAVCKDWPAYPGQSISAKATFARAAGSDVETSGFYDFDLSVVQDGQAVPIATFHQDSAFESNGVALHELTLDTARYSVTPDIRAFGVRTRFTNSSRLNPLDETQLTLYVREGQTLRPVLQQLLVYQYGGEWDGNCEGERSEITRTVEIAKTSSHGYADLVVKTRETGTSSVGRGDACKDKITESKPVSTILRYDGKSYVLPQGFKGL</sequence>
<dbReference type="RefSeq" id="WP_394506151.1">
    <property type="nucleotide sequence ID" value="NZ_JBIEIL010000005.1"/>
</dbReference>
<organism evidence="2 3">
    <name type="scientific">Pseudomonas retamae</name>
    <dbReference type="NCBI Taxonomy" id="702110"/>
    <lineage>
        <taxon>Bacteria</taxon>
        <taxon>Pseudomonadati</taxon>
        <taxon>Pseudomonadota</taxon>
        <taxon>Gammaproteobacteria</taxon>
        <taxon>Pseudomonadales</taxon>
        <taxon>Pseudomonadaceae</taxon>
        <taxon>Pseudomonas</taxon>
    </lineage>
</organism>
<evidence type="ECO:0000313" key="2">
    <source>
        <dbReference type="EMBL" id="MFG6205147.1"/>
    </source>
</evidence>
<feature type="chain" id="PRO_5045577390" evidence="1">
    <location>
        <begin position="25"/>
        <end position="243"/>
    </location>
</feature>
<gene>
    <name evidence="2" type="ORF">ACGSLL_12330</name>
</gene>
<keyword evidence="3" id="KW-1185">Reference proteome</keyword>